<evidence type="ECO:0000313" key="3">
    <source>
        <dbReference type="Proteomes" id="UP000638570"/>
    </source>
</evidence>
<organism evidence="2 3">
    <name type="scientific">Zobellella iuensis</name>
    <dbReference type="NCBI Taxonomy" id="2803811"/>
    <lineage>
        <taxon>Bacteria</taxon>
        <taxon>Pseudomonadati</taxon>
        <taxon>Pseudomonadota</taxon>
        <taxon>Gammaproteobacteria</taxon>
        <taxon>Aeromonadales</taxon>
        <taxon>Aeromonadaceae</taxon>
        <taxon>Zobellella</taxon>
    </lineage>
</organism>
<dbReference type="Pfam" id="PF20247">
    <property type="entry name" value="DUF6602"/>
    <property type="match status" value="1"/>
</dbReference>
<reference evidence="3" key="1">
    <citation type="submission" date="2021-01" db="EMBL/GenBank/DDBJ databases">
        <title>Genome public.</title>
        <authorList>
            <person name="Liu C."/>
            <person name="Sun Q."/>
        </authorList>
    </citation>
    <scope>NUCLEOTIDE SEQUENCE [LARGE SCALE GENOMIC DNA]</scope>
    <source>
        <strain evidence="3">CGMCC 1.18722</strain>
    </source>
</reference>
<protein>
    <recommendedName>
        <fullName evidence="1">DUF6602 domain-containing protein</fullName>
    </recommendedName>
</protein>
<dbReference type="RefSeq" id="WP_202083334.1">
    <property type="nucleotide sequence ID" value="NZ_JAERTZ010000015.1"/>
</dbReference>
<dbReference type="InterPro" id="IPR046537">
    <property type="entry name" value="DUF6602"/>
</dbReference>
<gene>
    <name evidence="2" type="ORF">JKV55_06315</name>
</gene>
<feature type="domain" description="DUF6602" evidence="1">
    <location>
        <begin position="40"/>
        <end position="144"/>
    </location>
</feature>
<dbReference type="CDD" id="cd21173">
    <property type="entry name" value="NucC-like"/>
    <property type="match status" value="1"/>
</dbReference>
<keyword evidence="3" id="KW-1185">Reference proteome</keyword>
<accession>A0ABS1QQ05</accession>
<proteinExistence type="predicted"/>
<evidence type="ECO:0000313" key="2">
    <source>
        <dbReference type="EMBL" id="MBL1376947.1"/>
    </source>
</evidence>
<dbReference type="EMBL" id="JAERTZ010000015">
    <property type="protein sequence ID" value="MBL1376947.1"/>
    <property type="molecule type" value="Genomic_DNA"/>
</dbReference>
<sequence length="308" mass="35287">MNREKFENELKIQLSSNSVDISFLRRWFDKTLESLRSISEQRSEISHPRHRGDAREIDIQGVFEKIFPDALPLRKGFVLNSHTTVSREQDIIVTSGDTAGTLIQAGEVSYFPIESCLASIEVKSNLTLPEIRKSIISCVSVKKLLYGDGFSNERADEQKDEFCYAIFSYGYSKSLSHAAEQFNTLLSDVPFHLRPNLIYILGKGLLIPGHEAGLELKYEQMFYQGEFRALPSLGTAFIKKTESYAFLWYVTSIIDHCLNEKSNRKPPSYLSYIVNPICFQSLFERKIKEENHEQYQSIIKNLTESGEI</sequence>
<dbReference type="Proteomes" id="UP000638570">
    <property type="component" value="Unassembled WGS sequence"/>
</dbReference>
<evidence type="ECO:0000259" key="1">
    <source>
        <dbReference type="Pfam" id="PF20247"/>
    </source>
</evidence>
<comment type="caution">
    <text evidence="2">The sequence shown here is derived from an EMBL/GenBank/DDBJ whole genome shotgun (WGS) entry which is preliminary data.</text>
</comment>
<name>A0ABS1QQ05_9GAMM</name>